<proteinExistence type="predicted"/>
<sequence>MSRLTVVIEGATVPIHLGMALAGGRLTSASLGDHSEMLETAKSLLRALFYYNQMPEAERLVIERNARDLIEKVEAA</sequence>
<evidence type="ECO:0000313" key="2">
    <source>
        <dbReference type="Proteomes" id="UP000681155"/>
    </source>
</evidence>
<evidence type="ECO:0000313" key="1">
    <source>
        <dbReference type="EMBL" id="QVW25340.1"/>
    </source>
</evidence>
<accession>A0ABX8F1X5</accession>
<keyword evidence="2" id="KW-1185">Reference proteome</keyword>
<reference evidence="1 2" key="1">
    <citation type="submission" date="2021-05" db="EMBL/GenBank/DDBJ databases">
        <title>Complete genome of the cytokinin-producing biocontrol strain Pseudomonas fluorescens G20-18.</title>
        <authorList>
            <person name="Nielsen T.K."/>
            <person name="Mekureyaw M.F."/>
            <person name="Hansen L.H."/>
            <person name="Nicolaisen M.H."/>
            <person name="Roitsch T.G."/>
            <person name="Hennessy R.C."/>
        </authorList>
    </citation>
    <scope>NUCLEOTIDE SEQUENCE [LARGE SCALE GENOMIC DNA]</scope>
    <source>
        <strain evidence="1 2">G20-18</strain>
    </source>
</reference>
<dbReference type="EMBL" id="CP075566">
    <property type="protein sequence ID" value="QVW25340.1"/>
    <property type="molecule type" value="Genomic_DNA"/>
</dbReference>
<dbReference type="RefSeq" id="WP_214382191.1">
    <property type="nucleotide sequence ID" value="NZ_CP075566.1"/>
</dbReference>
<protein>
    <recommendedName>
        <fullName evidence="3">DUF3077 domain-containing protein</fullName>
    </recommendedName>
</protein>
<evidence type="ECO:0008006" key="3">
    <source>
        <dbReference type="Google" id="ProtNLM"/>
    </source>
</evidence>
<gene>
    <name evidence="1" type="ORF">KJF94_07135</name>
</gene>
<name>A0ABX8F1X5_9PSED</name>
<dbReference type="Proteomes" id="UP000681155">
    <property type="component" value="Chromosome"/>
</dbReference>
<organism evidence="1 2">
    <name type="scientific">Pseudomonas hormoni</name>
    <dbReference type="NCBI Taxonomy" id="3093767"/>
    <lineage>
        <taxon>Bacteria</taxon>
        <taxon>Pseudomonadati</taxon>
        <taxon>Pseudomonadota</taxon>
        <taxon>Gammaproteobacteria</taxon>
        <taxon>Pseudomonadales</taxon>
        <taxon>Pseudomonadaceae</taxon>
        <taxon>Pseudomonas</taxon>
    </lineage>
</organism>